<evidence type="ECO:0000256" key="1">
    <source>
        <dbReference type="SAM" id="MobiDB-lite"/>
    </source>
</evidence>
<feature type="compositionally biased region" description="Acidic residues" evidence="1">
    <location>
        <begin position="9"/>
        <end position="25"/>
    </location>
</feature>
<dbReference type="AlphaFoldDB" id="A0A0B7AP34"/>
<proteinExistence type="predicted"/>
<gene>
    <name evidence="2" type="primary">ORF133662</name>
</gene>
<feature type="compositionally biased region" description="Basic and acidic residues" evidence="1">
    <location>
        <begin position="26"/>
        <end position="43"/>
    </location>
</feature>
<evidence type="ECO:0000313" key="2">
    <source>
        <dbReference type="EMBL" id="CEK82809.1"/>
    </source>
</evidence>
<sequence>MISAKVNSEVDDEDEDISTSEDDFEQISRADVEDLKETEEVKASDSSLLASQKEAGVDNEIIPQEMDNAEDCGEFPS</sequence>
<name>A0A0B7AP34_9EUPU</name>
<organism evidence="2">
    <name type="scientific">Arion vulgaris</name>
    <dbReference type="NCBI Taxonomy" id="1028688"/>
    <lineage>
        <taxon>Eukaryota</taxon>
        <taxon>Metazoa</taxon>
        <taxon>Spiralia</taxon>
        <taxon>Lophotrochozoa</taxon>
        <taxon>Mollusca</taxon>
        <taxon>Gastropoda</taxon>
        <taxon>Heterobranchia</taxon>
        <taxon>Euthyneura</taxon>
        <taxon>Panpulmonata</taxon>
        <taxon>Eupulmonata</taxon>
        <taxon>Stylommatophora</taxon>
        <taxon>Helicina</taxon>
        <taxon>Arionoidea</taxon>
        <taxon>Arionidae</taxon>
        <taxon>Arion</taxon>
    </lineage>
</organism>
<dbReference type="EMBL" id="HACG01035944">
    <property type="protein sequence ID" value="CEK82809.1"/>
    <property type="molecule type" value="Transcribed_RNA"/>
</dbReference>
<accession>A0A0B7AP34</accession>
<feature type="region of interest" description="Disordered" evidence="1">
    <location>
        <begin position="1"/>
        <end position="60"/>
    </location>
</feature>
<protein>
    <submittedName>
        <fullName evidence="2">Uncharacterized protein</fullName>
    </submittedName>
</protein>
<reference evidence="2" key="1">
    <citation type="submission" date="2014-12" db="EMBL/GenBank/DDBJ databases">
        <title>Insight into the proteome of Arion vulgaris.</title>
        <authorList>
            <person name="Aradska J."/>
            <person name="Bulat T."/>
            <person name="Smidak R."/>
            <person name="Sarate P."/>
            <person name="Gangsoo J."/>
            <person name="Sialana F."/>
            <person name="Bilban M."/>
            <person name="Lubec G."/>
        </authorList>
    </citation>
    <scope>NUCLEOTIDE SEQUENCE</scope>
    <source>
        <tissue evidence="2">Skin</tissue>
    </source>
</reference>